<evidence type="ECO:0000256" key="3">
    <source>
        <dbReference type="ARBA" id="ARBA00022741"/>
    </source>
</evidence>
<dbReference type="InterPro" id="IPR003439">
    <property type="entry name" value="ABC_transporter-like_ATP-bd"/>
</dbReference>
<reference evidence="7" key="1">
    <citation type="submission" date="2018-11" db="EMBL/GenBank/DDBJ databases">
        <title>Genome sequencing of a novel mesophilic and cellulolytic organism within the genus Hungateiclostridium.</title>
        <authorList>
            <person name="Rettenmaier R."/>
            <person name="Liebl W."/>
            <person name="Zverlov V."/>
        </authorList>
    </citation>
    <scope>NUCLEOTIDE SEQUENCE [LARGE SCALE GENOMIC DNA]</scope>
    <source>
        <strain evidence="7">N2K1</strain>
    </source>
</reference>
<dbReference type="RefSeq" id="WP_069194711.1">
    <property type="nucleotide sequence ID" value="NZ_RLII01000001.1"/>
</dbReference>
<evidence type="ECO:0000313" key="6">
    <source>
        <dbReference type="EMBL" id="RXE60533.1"/>
    </source>
</evidence>
<keyword evidence="2" id="KW-0813">Transport</keyword>
<dbReference type="Proteomes" id="UP000289166">
    <property type="component" value="Unassembled WGS sequence"/>
</dbReference>
<keyword evidence="3" id="KW-0547">Nucleotide-binding</keyword>
<protein>
    <submittedName>
        <fullName evidence="6">ABC transporter ATP-binding protein</fullName>
    </submittedName>
</protein>
<feature type="domain" description="ABC transporter" evidence="5">
    <location>
        <begin position="4"/>
        <end position="229"/>
    </location>
</feature>
<evidence type="ECO:0000313" key="7">
    <source>
        <dbReference type="Proteomes" id="UP000289166"/>
    </source>
</evidence>
<organism evidence="6 7">
    <name type="scientific">Acetivibrio mesophilus</name>
    <dbReference type="NCBI Taxonomy" id="2487273"/>
    <lineage>
        <taxon>Bacteria</taxon>
        <taxon>Bacillati</taxon>
        <taxon>Bacillota</taxon>
        <taxon>Clostridia</taxon>
        <taxon>Eubacteriales</taxon>
        <taxon>Oscillospiraceae</taxon>
        <taxon>Acetivibrio</taxon>
    </lineage>
</organism>
<evidence type="ECO:0000256" key="1">
    <source>
        <dbReference type="ARBA" id="ARBA00005417"/>
    </source>
</evidence>
<dbReference type="InterPro" id="IPR017871">
    <property type="entry name" value="ABC_transporter-like_CS"/>
</dbReference>
<dbReference type="CDD" id="cd03230">
    <property type="entry name" value="ABC_DR_subfamily_A"/>
    <property type="match status" value="1"/>
</dbReference>
<comment type="similarity">
    <text evidence="1">Belongs to the ABC transporter superfamily.</text>
</comment>
<dbReference type="GO" id="GO:0005524">
    <property type="term" value="F:ATP binding"/>
    <property type="evidence" value="ECO:0007669"/>
    <property type="project" value="UniProtKB-KW"/>
</dbReference>
<dbReference type="SMART" id="SM00382">
    <property type="entry name" value="AAA"/>
    <property type="match status" value="1"/>
</dbReference>
<comment type="caution">
    <text evidence="6">The sequence shown here is derived from an EMBL/GenBank/DDBJ whole genome shotgun (WGS) entry which is preliminary data.</text>
</comment>
<name>A0A4Q0I7Y6_9FIRM</name>
<dbReference type="InterPro" id="IPR003593">
    <property type="entry name" value="AAA+_ATPase"/>
</dbReference>
<dbReference type="InterPro" id="IPR050763">
    <property type="entry name" value="ABC_transporter_ATP-binding"/>
</dbReference>
<keyword evidence="4 6" id="KW-0067">ATP-binding</keyword>
<dbReference type="Gene3D" id="3.40.50.300">
    <property type="entry name" value="P-loop containing nucleotide triphosphate hydrolases"/>
    <property type="match status" value="1"/>
</dbReference>
<dbReference type="AlphaFoldDB" id="A0A4Q0I7Y6"/>
<dbReference type="OrthoDB" id="9804819at2"/>
<dbReference type="EMBL" id="RLII01000001">
    <property type="protein sequence ID" value="RXE60533.1"/>
    <property type="molecule type" value="Genomic_DNA"/>
</dbReference>
<keyword evidence="7" id="KW-1185">Reference proteome</keyword>
<sequence>MGVCEIQSLTRDYGNGRGVFNLSFSINQGEVFGFLGPNGAGKTTTIRHLMGFLKPEKGYCTIGGKNCWKDRTDIQKTLGYIPGEMVFFDDMTGTEFLSFMSKYRKTKSNGRTKELCDRFELDPRSKLKKMSKGMKQKVGIVAAFMHDPEVLILDEPTSGLDPLMQNRFIELVLEEKAKGKAILMSSHIFEEVERTCDRVAIIRNGRLAALDAVEALKAAQVKKFVITLENEDAAAAFAEEGLRISGVTHNQVTVIVQNNIKELISVMNRYPVINIITPNQSLEEIFMQYYGGDRS</sequence>
<dbReference type="GO" id="GO:0016887">
    <property type="term" value="F:ATP hydrolysis activity"/>
    <property type="evidence" value="ECO:0007669"/>
    <property type="project" value="InterPro"/>
</dbReference>
<evidence type="ECO:0000256" key="2">
    <source>
        <dbReference type="ARBA" id="ARBA00022448"/>
    </source>
</evidence>
<dbReference type="InterPro" id="IPR027417">
    <property type="entry name" value="P-loop_NTPase"/>
</dbReference>
<dbReference type="Pfam" id="PF00005">
    <property type="entry name" value="ABC_tran"/>
    <property type="match status" value="1"/>
</dbReference>
<dbReference type="SUPFAM" id="SSF52540">
    <property type="entry name" value="P-loop containing nucleoside triphosphate hydrolases"/>
    <property type="match status" value="1"/>
</dbReference>
<evidence type="ECO:0000259" key="5">
    <source>
        <dbReference type="PROSITE" id="PS50893"/>
    </source>
</evidence>
<dbReference type="PROSITE" id="PS50893">
    <property type="entry name" value="ABC_TRANSPORTER_2"/>
    <property type="match status" value="1"/>
</dbReference>
<gene>
    <name evidence="6" type="ORF">EFD62_00935</name>
</gene>
<dbReference type="PANTHER" id="PTHR42711">
    <property type="entry name" value="ABC TRANSPORTER ATP-BINDING PROTEIN"/>
    <property type="match status" value="1"/>
</dbReference>
<accession>A0A4Q0I7Y6</accession>
<dbReference type="PROSITE" id="PS00211">
    <property type="entry name" value="ABC_TRANSPORTER_1"/>
    <property type="match status" value="1"/>
</dbReference>
<proteinExistence type="inferred from homology"/>
<evidence type="ECO:0000256" key="4">
    <source>
        <dbReference type="ARBA" id="ARBA00022840"/>
    </source>
</evidence>
<dbReference type="PANTHER" id="PTHR42711:SF5">
    <property type="entry name" value="ABC TRANSPORTER ATP-BINDING PROTEIN NATA"/>
    <property type="match status" value="1"/>
</dbReference>